<dbReference type="PROSITE" id="PS50013">
    <property type="entry name" value="CHROMO_2"/>
    <property type="match status" value="1"/>
</dbReference>
<dbReference type="AlphaFoldDB" id="A0A3Q3A6F2"/>
<reference evidence="4" key="2">
    <citation type="submission" date="2025-09" db="UniProtKB">
        <authorList>
            <consortium name="Ensembl"/>
        </authorList>
    </citation>
    <scope>IDENTIFICATION</scope>
</reference>
<dbReference type="Pfam" id="PF24626">
    <property type="entry name" value="SH3_Tf2-1"/>
    <property type="match status" value="1"/>
</dbReference>
<proteinExistence type="predicted"/>
<dbReference type="GO" id="GO:0003676">
    <property type="term" value="F:nucleic acid binding"/>
    <property type="evidence" value="ECO:0007669"/>
    <property type="project" value="InterPro"/>
</dbReference>
<evidence type="ECO:0000259" key="3">
    <source>
        <dbReference type="PROSITE" id="PS50994"/>
    </source>
</evidence>
<dbReference type="Gene3D" id="2.40.50.40">
    <property type="match status" value="1"/>
</dbReference>
<dbReference type="GeneTree" id="ENSGT00940000176277"/>
<evidence type="ECO:0000313" key="4">
    <source>
        <dbReference type="Ensembl" id="ENSKMAP00000006454.1"/>
    </source>
</evidence>
<protein>
    <recommendedName>
        <fullName evidence="6">Integrase catalytic domain-containing protein</fullName>
    </recommendedName>
</protein>
<dbReference type="Pfam" id="PF00665">
    <property type="entry name" value="rve"/>
    <property type="match status" value="1"/>
</dbReference>
<organism evidence="4 5">
    <name type="scientific">Kryptolebias marmoratus</name>
    <name type="common">Mangrove killifish</name>
    <name type="synonym">Rivulus marmoratus</name>
    <dbReference type="NCBI Taxonomy" id="37003"/>
    <lineage>
        <taxon>Eukaryota</taxon>
        <taxon>Metazoa</taxon>
        <taxon>Chordata</taxon>
        <taxon>Craniata</taxon>
        <taxon>Vertebrata</taxon>
        <taxon>Euteleostomi</taxon>
        <taxon>Actinopterygii</taxon>
        <taxon>Neopterygii</taxon>
        <taxon>Teleostei</taxon>
        <taxon>Neoteleostei</taxon>
        <taxon>Acanthomorphata</taxon>
        <taxon>Ovalentaria</taxon>
        <taxon>Atherinomorphae</taxon>
        <taxon>Cyprinodontiformes</taxon>
        <taxon>Rivulidae</taxon>
        <taxon>Kryptolebias</taxon>
    </lineage>
</organism>
<name>A0A3Q3A6F2_KRYMA</name>
<dbReference type="GO" id="GO:0015074">
    <property type="term" value="P:DNA integration"/>
    <property type="evidence" value="ECO:0007669"/>
    <property type="project" value="InterPro"/>
</dbReference>
<dbReference type="Ensembl" id="ENSKMAT00000006562.1">
    <property type="protein sequence ID" value="ENSKMAP00000006454.1"/>
    <property type="gene ID" value="ENSKMAG00000004903.1"/>
</dbReference>
<evidence type="ECO:0008006" key="6">
    <source>
        <dbReference type="Google" id="ProtNLM"/>
    </source>
</evidence>
<dbReference type="InterPro" id="IPR023780">
    <property type="entry name" value="Chromo_domain"/>
</dbReference>
<evidence type="ECO:0000259" key="2">
    <source>
        <dbReference type="PROSITE" id="PS50013"/>
    </source>
</evidence>
<feature type="domain" description="Chromo" evidence="2">
    <location>
        <begin position="251"/>
        <end position="298"/>
    </location>
</feature>
<dbReference type="InterPro" id="IPR016197">
    <property type="entry name" value="Chromo-like_dom_sf"/>
</dbReference>
<keyword evidence="5" id="KW-1185">Reference proteome</keyword>
<evidence type="ECO:0000256" key="1">
    <source>
        <dbReference type="ARBA" id="ARBA00004123"/>
    </source>
</evidence>
<dbReference type="InterPro" id="IPR036397">
    <property type="entry name" value="RNaseH_sf"/>
</dbReference>
<dbReference type="Gene3D" id="3.30.420.10">
    <property type="entry name" value="Ribonuclease H-like superfamily/Ribonuclease H"/>
    <property type="match status" value="1"/>
</dbReference>
<dbReference type="InterPro" id="IPR012337">
    <property type="entry name" value="RNaseH-like_sf"/>
</dbReference>
<dbReference type="PANTHER" id="PTHR37984:SF15">
    <property type="entry name" value="INTEGRASE CATALYTIC DOMAIN-CONTAINING PROTEIN"/>
    <property type="match status" value="1"/>
</dbReference>
<dbReference type="InterPro" id="IPR050951">
    <property type="entry name" value="Retrovirus_Pol_polyprotein"/>
</dbReference>
<dbReference type="SUPFAM" id="SSF54160">
    <property type="entry name" value="Chromo domain-like"/>
    <property type="match status" value="1"/>
</dbReference>
<dbReference type="SMART" id="SM00298">
    <property type="entry name" value="CHROMO"/>
    <property type="match status" value="1"/>
</dbReference>
<dbReference type="SUPFAM" id="SSF53098">
    <property type="entry name" value="Ribonuclease H-like"/>
    <property type="match status" value="1"/>
</dbReference>
<dbReference type="OMA" id="HPAREYS"/>
<dbReference type="Proteomes" id="UP000264800">
    <property type="component" value="Unplaced"/>
</dbReference>
<dbReference type="InterPro" id="IPR001584">
    <property type="entry name" value="Integrase_cat-core"/>
</dbReference>
<dbReference type="GO" id="GO:0005634">
    <property type="term" value="C:nucleus"/>
    <property type="evidence" value="ECO:0007669"/>
    <property type="project" value="UniProtKB-SubCell"/>
</dbReference>
<feature type="domain" description="Integrase catalytic" evidence="3">
    <location>
        <begin position="1"/>
        <end position="92"/>
    </location>
</feature>
<dbReference type="InterPro" id="IPR000953">
    <property type="entry name" value="Chromo/chromo_shadow_dom"/>
</dbReference>
<accession>A0A3Q3A6F2</accession>
<dbReference type="InterPro" id="IPR056924">
    <property type="entry name" value="SH3_Tf2-1"/>
</dbReference>
<dbReference type="Pfam" id="PF00385">
    <property type="entry name" value="Chromo"/>
    <property type="match status" value="1"/>
</dbReference>
<dbReference type="PANTHER" id="PTHR37984">
    <property type="entry name" value="PROTEIN CBG26694"/>
    <property type="match status" value="1"/>
</dbReference>
<reference evidence="4" key="1">
    <citation type="submission" date="2025-08" db="UniProtKB">
        <authorList>
            <consortium name="Ensembl"/>
        </authorList>
    </citation>
    <scope>IDENTIFICATION</scope>
</reference>
<comment type="subcellular location">
    <subcellularLocation>
        <location evidence="1">Nucleus</location>
    </subcellularLocation>
</comment>
<dbReference type="PROSITE" id="PS50994">
    <property type="entry name" value="INTEGRASE"/>
    <property type="match status" value="1"/>
</dbReference>
<sequence>MTTIFTIVDRFSKACHLVPLRKLPSALQTAQLLVKHVFRLHGIPLEILSDRGPQFTAQVWKHFCAALEAKVCLTSGYHPQSNGQTERIHNSLTSSATGLSPFEVSLGYQTPLFPLDEKEISVTSVQHHIRRCKTIWSNTVAALNRTAEQNCRFADRKRRPAPRYTPGQQVWLSTRDIPLKSMSRKLSPRFIGPYEIEFIISSSAVRLHLPPSLQIHPTFHVSQIKPVFTSPLCPPPEPPPPAREFGGGPVYSVRRIVDSRKRGRGWQYLVDWEGYGPEDRQWVPGSFIVVPSLITDYHFSLPSCSVRPPGGGRWGGTVGVQGFGMVGPLSHFYPPEGVLRFCLEGWSTAPDPAHLVLISSAPILGGSRRHFTARVSPMFGTSGPRVIFSVLTLSRKILLVTL</sequence>
<evidence type="ECO:0000313" key="5">
    <source>
        <dbReference type="Proteomes" id="UP000264800"/>
    </source>
</evidence>
<dbReference type="STRING" id="37003.ENSKMAP00000006454"/>